<accession>D2VLW1</accession>
<dbReference type="AlphaFoldDB" id="D2VLW1"/>
<evidence type="ECO:0000313" key="1">
    <source>
        <dbReference type="EMBL" id="EFC42210.1"/>
    </source>
</evidence>
<sequence>MSQDQQASHLDEFKHKILVQSIAASLMEGTAHPNSWGFPSFLAEDPHMLESFFGPAFESYSKMTQTEQQQARDWYETKGALINTMLGMTSWEEQDRGSLIDLDLITFAANHLQLYSEVIDMIVERVYSNLEQDKKDILRNRFKTDPKVFATQLVANVPIYNMKNME</sequence>
<proteinExistence type="predicted"/>
<dbReference type="KEGG" id="ngr:NAEGRDRAFT_69919"/>
<dbReference type="Proteomes" id="UP000006671">
    <property type="component" value="Unassembled WGS sequence"/>
</dbReference>
<keyword evidence="2" id="KW-1185">Reference proteome</keyword>
<dbReference type="GeneID" id="8851701"/>
<protein>
    <submittedName>
        <fullName evidence="1">Predicted protein</fullName>
    </submittedName>
</protein>
<gene>
    <name evidence="1" type="ORF">NAEGRDRAFT_69919</name>
</gene>
<dbReference type="RefSeq" id="XP_002674954.1">
    <property type="nucleotide sequence ID" value="XM_002674908.1"/>
</dbReference>
<name>D2VLW1_NAEGR</name>
<dbReference type="OMA" id="RRMMVEW"/>
<dbReference type="EMBL" id="GG738881">
    <property type="protein sequence ID" value="EFC42210.1"/>
    <property type="molecule type" value="Genomic_DNA"/>
</dbReference>
<dbReference type="InParanoid" id="D2VLW1"/>
<organism evidence="2">
    <name type="scientific">Naegleria gruberi</name>
    <name type="common">Amoeba</name>
    <dbReference type="NCBI Taxonomy" id="5762"/>
    <lineage>
        <taxon>Eukaryota</taxon>
        <taxon>Discoba</taxon>
        <taxon>Heterolobosea</taxon>
        <taxon>Tetramitia</taxon>
        <taxon>Eutetramitia</taxon>
        <taxon>Vahlkampfiidae</taxon>
        <taxon>Naegleria</taxon>
    </lineage>
</organism>
<dbReference type="VEuPathDB" id="AmoebaDB:NAEGRDRAFT_69919"/>
<evidence type="ECO:0000313" key="2">
    <source>
        <dbReference type="Proteomes" id="UP000006671"/>
    </source>
</evidence>
<reference evidence="1 2" key="1">
    <citation type="journal article" date="2010" name="Cell">
        <title>The genome of Naegleria gruberi illuminates early eukaryotic versatility.</title>
        <authorList>
            <person name="Fritz-Laylin L.K."/>
            <person name="Prochnik S.E."/>
            <person name="Ginger M.L."/>
            <person name="Dacks J.B."/>
            <person name="Carpenter M.L."/>
            <person name="Field M.C."/>
            <person name="Kuo A."/>
            <person name="Paredez A."/>
            <person name="Chapman J."/>
            <person name="Pham J."/>
            <person name="Shu S."/>
            <person name="Neupane R."/>
            <person name="Cipriano M."/>
            <person name="Mancuso J."/>
            <person name="Tu H."/>
            <person name="Salamov A."/>
            <person name="Lindquist E."/>
            <person name="Shapiro H."/>
            <person name="Lucas S."/>
            <person name="Grigoriev I.V."/>
            <person name="Cande W.Z."/>
            <person name="Fulton C."/>
            <person name="Rokhsar D.S."/>
            <person name="Dawson S.C."/>
        </authorList>
    </citation>
    <scope>NUCLEOTIDE SEQUENCE [LARGE SCALE GENOMIC DNA]</scope>
    <source>
        <strain evidence="1 2">NEG-M</strain>
    </source>
</reference>